<accession>A0A1G9K950</accession>
<dbReference type="InterPro" id="IPR032299">
    <property type="entry name" value="DUF4843"/>
</dbReference>
<dbReference type="Pfam" id="PF16132">
    <property type="entry name" value="DUF4843"/>
    <property type="match status" value="1"/>
</dbReference>
<name>A0A1G9K950_9SPHI</name>
<gene>
    <name evidence="2" type="ORF">SAMN05421820_101500</name>
</gene>
<dbReference type="AlphaFoldDB" id="A0A1G9K950"/>
<evidence type="ECO:0000313" key="2">
    <source>
        <dbReference type="EMBL" id="SDL45945.1"/>
    </source>
</evidence>
<dbReference type="RefSeq" id="WP_083361645.1">
    <property type="nucleotide sequence ID" value="NZ_FNGY01000001.1"/>
</dbReference>
<organism evidence="2 3">
    <name type="scientific">Pedobacter steynii</name>
    <dbReference type="NCBI Taxonomy" id="430522"/>
    <lineage>
        <taxon>Bacteria</taxon>
        <taxon>Pseudomonadati</taxon>
        <taxon>Bacteroidota</taxon>
        <taxon>Sphingobacteriia</taxon>
        <taxon>Sphingobacteriales</taxon>
        <taxon>Sphingobacteriaceae</taxon>
        <taxon>Pedobacter</taxon>
    </lineage>
</organism>
<feature type="chain" id="PRO_5010230714" description="DUF4843 domain-containing protein" evidence="1">
    <location>
        <begin position="23"/>
        <end position="260"/>
    </location>
</feature>
<feature type="signal peptide" evidence="1">
    <location>
        <begin position="1"/>
        <end position="22"/>
    </location>
</feature>
<evidence type="ECO:0000256" key="1">
    <source>
        <dbReference type="SAM" id="SignalP"/>
    </source>
</evidence>
<evidence type="ECO:0008006" key="4">
    <source>
        <dbReference type="Google" id="ProtNLM"/>
    </source>
</evidence>
<sequence>MRFKISMMKKIQLCALMLVMLASCKKKELQYYSGPQNIYFSTGIVPITGWGTDSLSVSFTLTNNLQDSLVKIPVRASGDVSNVDRSYTVKVAAESTAKEGVHYDFYREDFKIPAGKLVDSLQVVMHRTPDLKTKAVSLVFQLAPNQNFVTGLQDLKLSNGKTSSFSQFRLFSTDILQEPLSWYPFYLGTFSAKKFYLMIKVLQINPMEFSGPAFSNVDFQVVQNYGIAMQRYLNAQRLAGNTVYEANEKDEMVMGVGAQK</sequence>
<proteinExistence type="predicted"/>
<dbReference type="OrthoDB" id="1096291at2"/>
<reference evidence="3" key="1">
    <citation type="submission" date="2016-10" db="EMBL/GenBank/DDBJ databases">
        <authorList>
            <person name="Varghese N."/>
            <person name="Submissions S."/>
        </authorList>
    </citation>
    <scope>NUCLEOTIDE SEQUENCE [LARGE SCALE GENOMIC DNA]</scope>
    <source>
        <strain evidence="3">DSM 19110</strain>
    </source>
</reference>
<dbReference type="Proteomes" id="UP000183200">
    <property type="component" value="Unassembled WGS sequence"/>
</dbReference>
<evidence type="ECO:0000313" key="3">
    <source>
        <dbReference type="Proteomes" id="UP000183200"/>
    </source>
</evidence>
<keyword evidence="3" id="KW-1185">Reference proteome</keyword>
<dbReference type="EMBL" id="FNGY01000001">
    <property type="protein sequence ID" value="SDL45945.1"/>
    <property type="molecule type" value="Genomic_DNA"/>
</dbReference>
<keyword evidence="1" id="KW-0732">Signal</keyword>
<protein>
    <recommendedName>
        <fullName evidence="4">DUF4843 domain-containing protein</fullName>
    </recommendedName>
</protein>
<dbReference type="PROSITE" id="PS51257">
    <property type="entry name" value="PROKAR_LIPOPROTEIN"/>
    <property type="match status" value="1"/>
</dbReference>